<name>M7YRL4_TRIUA</name>
<protein>
    <submittedName>
        <fullName evidence="2">Uncharacterized protein</fullName>
    </submittedName>
</protein>
<dbReference type="AlphaFoldDB" id="M7YRL4"/>
<organism evidence="2">
    <name type="scientific">Triticum urartu</name>
    <name type="common">Red wild einkorn</name>
    <name type="synonym">Crithodium urartu</name>
    <dbReference type="NCBI Taxonomy" id="4572"/>
    <lineage>
        <taxon>Eukaryota</taxon>
        <taxon>Viridiplantae</taxon>
        <taxon>Streptophyta</taxon>
        <taxon>Embryophyta</taxon>
        <taxon>Tracheophyta</taxon>
        <taxon>Spermatophyta</taxon>
        <taxon>Magnoliopsida</taxon>
        <taxon>Liliopsida</taxon>
        <taxon>Poales</taxon>
        <taxon>Poaceae</taxon>
        <taxon>BOP clade</taxon>
        <taxon>Pooideae</taxon>
        <taxon>Triticodae</taxon>
        <taxon>Triticeae</taxon>
        <taxon>Triticinae</taxon>
        <taxon>Triticum</taxon>
    </lineage>
</organism>
<reference evidence="2" key="1">
    <citation type="journal article" date="2013" name="Nature">
        <title>Draft genome of the wheat A-genome progenitor Triticum urartu.</title>
        <authorList>
            <person name="Ling H.Q."/>
            <person name="Zhao S."/>
            <person name="Liu D."/>
            <person name="Wang J."/>
            <person name="Sun H."/>
            <person name="Zhang C."/>
            <person name="Fan H."/>
            <person name="Li D."/>
            <person name="Dong L."/>
            <person name="Tao Y."/>
            <person name="Gao C."/>
            <person name="Wu H."/>
            <person name="Li Y."/>
            <person name="Cui Y."/>
            <person name="Guo X."/>
            <person name="Zheng S."/>
            <person name="Wang B."/>
            <person name="Yu K."/>
            <person name="Liang Q."/>
            <person name="Yang W."/>
            <person name="Lou X."/>
            <person name="Chen J."/>
            <person name="Feng M."/>
            <person name="Jian J."/>
            <person name="Zhang X."/>
            <person name="Luo G."/>
            <person name="Jiang Y."/>
            <person name="Liu J."/>
            <person name="Wang Z."/>
            <person name="Sha Y."/>
            <person name="Zhang B."/>
            <person name="Wu H."/>
            <person name="Tang D."/>
            <person name="Shen Q."/>
            <person name="Xue P."/>
            <person name="Zou S."/>
            <person name="Wang X."/>
            <person name="Liu X."/>
            <person name="Wang F."/>
            <person name="Yang Y."/>
            <person name="An X."/>
            <person name="Dong Z."/>
            <person name="Zhang K."/>
            <person name="Zhang X."/>
            <person name="Luo M.C."/>
            <person name="Dvorak J."/>
            <person name="Tong Y."/>
            <person name="Wang J."/>
            <person name="Yang H."/>
            <person name="Li Z."/>
            <person name="Wang D."/>
            <person name="Zhang A."/>
            <person name="Wang J."/>
        </authorList>
    </citation>
    <scope>NUCLEOTIDE SEQUENCE</scope>
</reference>
<gene>
    <name evidence="2" type="ORF">TRIUR3_05623</name>
</gene>
<evidence type="ECO:0000313" key="2">
    <source>
        <dbReference type="EMBL" id="EMS50057.1"/>
    </source>
</evidence>
<proteinExistence type="predicted"/>
<sequence>MPADTTVTRSPEKSKTTGGSDDVEEEETQEREAKKMKTNPASVEAAARDDDGDEELEISSPLCEPYIPDELDDPYRYRGISAAYELARAEFSEKEVDERVQPVSFADTAIKLLDPTHAEYIWRKLNIDDGLIVEEASDINQL</sequence>
<evidence type="ECO:0000256" key="1">
    <source>
        <dbReference type="SAM" id="MobiDB-lite"/>
    </source>
</evidence>
<accession>M7YRL4</accession>
<feature type="region of interest" description="Disordered" evidence="1">
    <location>
        <begin position="1"/>
        <end position="58"/>
    </location>
</feature>
<dbReference type="EMBL" id="KD235583">
    <property type="protein sequence ID" value="EMS50057.1"/>
    <property type="molecule type" value="Genomic_DNA"/>
</dbReference>